<dbReference type="EMBL" id="PFBU01000024">
    <property type="protein sequence ID" value="PIR78492.1"/>
    <property type="molecule type" value="Genomic_DNA"/>
</dbReference>
<dbReference type="EC" id="3.1.4.58" evidence="2"/>
<evidence type="ECO:0000256" key="1">
    <source>
        <dbReference type="ARBA" id="ARBA00022801"/>
    </source>
</evidence>
<feature type="short sequence motif" description="HXTX 1" evidence="2">
    <location>
        <begin position="45"/>
        <end position="48"/>
    </location>
</feature>
<proteinExistence type="inferred from homology"/>
<dbReference type="PANTHER" id="PTHR35561:SF1">
    <property type="entry name" value="RNA 2',3'-CYCLIC PHOSPHODIESTERASE"/>
    <property type="match status" value="1"/>
</dbReference>
<feature type="short sequence motif" description="HXTX 2" evidence="2">
    <location>
        <begin position="132"/>
        <end position="135"/>
    </location>
</feature>
<comment type="similarity">
    <text evidence="2">Belongs to the 2H phosphoesterase superfamily. ThpR family.</text>
</comment>
<dbReference type="PANTHER" id="PTHR35561">
    <property type="entry name" value="RNA 2',3'-CYCLIC PHOSPHODIESTERASE"/>
    <property type="match status" value="1"/>
</dbReference>
<comment type="caution">
    <text evidence="4">The sequence shown here is derived from an EMBL/GenBank/DDBJ whole genome shotgun (WGS) entry which is preliminary data.</text>
</comment>
<evidence type="ECO:0000313" key="4">
    <source>
        <dbReference type="EMBL" id="PIR78492.1"/>
    </source>
</evidence>
<sequence>MKQRIFLAFRIRNEEVVKELQTVQKKLENLNKKAHIIWTKSRSFHITLEFLGEINDVELAKLKEVTLEIVNKYHKFKFWLDRLDGFPNQTNAKIINMRVGEEGKIAESLQGDLVYAFKENNLVKEIEPWKAHITLARNRGEHLIQGFNTISFEKKVFEIATVDIIRSDSEFGGAKYTTLESYELAS</sequence>
<gene>
    <name evidence="4" type="ORF">COU28_01310</name>
</gene>
<comment type="function">
    <text evidence="2">Hydrolyzes RNA 2',3'-cyclic phosphodiester to an RNA 2'-phosphomonoester.</text>
</comment>
<dbReference type="Pfam" id="PF02834">
    <property type="entry name" value="LigT_PEase"/>
    <property type="match status" value="1"/>
</dbReference>
<keyword evidence="1 2" id="KW-0378">Hydrolase</keyword>
<feature type="active site" description="Proton donor" evidence="2">
    <location>
        <position position="45"/>
    </location>
</feature>
<evidence type="ECO:0000313" key="5">
    <source>
        <dbReference type="Proteomes" id="UP000230852"/>
    </source>
</evidence>
<dbReference type="GO" id="GO:0008664">
    <property type="term" value="F:RNA 2',3'-cyclic 3'-phosphodiesterase activity"/>
    <property type="evidence" value="ECO:0007669"/>
    <property type="project" value="UniProtKB-EC"/>
</dbReference>
<dbReference type="AlphaFoldDB" id="A0A2H0U0Z9"/>
<dbReference type="InterPro" id="IPR004175">
    <property type="entry name" value="RNA_CPDase"/>
</dbReference>
<dbReference type="GO" id="GO:0004113">
    <property type="term" value="F:2',3'-cyclic-nucleotide 3'-phosphodiesterase activity"/>
    <property type="evidence" value="ECO:0007669"/>
    <property type="project" value="InterPro"/>
</dbReference>
<dbReference type="NCBIfam" id="TIGR02258">
    <property type="entry name" value="2_5_ligase"/>
    <property type="match status" value="1"/>
</dbReference>
<reference evidence="5" key="1">
    <citation type="submission" date="2017-09" db="EMBL/GenBank/DDBJ databases">
        <title>Depth-based differentiation of microbial function through sediment-hosted aquifers and enrichment of novel symbionts in the deep terrestrial subsurface.</title>
        <authorList>
            <person name="Probst A.J."/>
            <person name="Ladd B."/>
            <person name="Jarett J.K."/>
            <person name="Geller-Mcgrath D.E."/>
            <person name="Sieber C.M.K."/>
            <person name="Emerson J.B."/>
            <person name="Anantharaman K."/>
            <person name="Thomas B.C."/>
            <person name="Malmstrom R."/>
            <person name="Stieglmeier M."/>
            <person name="Klingl A."/>
            <person name="Woyke T."/>
            <person name="Ryan C.M."/>
            <person name="Banfield J.F."/>
        </authorList>
    </citation>
    <scope>NUCLEOTIDE SEQUENCE [LARGE SCALE GENOMIC DNA]</scope>
</reference>
<comment type="catalytic activity">
    <reaction evidence="2">
        <text>a 3'-end 2',3'-cyclophospho-ribonucleotide-RNA + H2O = a 3'-end 2'-phospho-ribonucleotide-RNA + H(+)</text>
        <dbReference type="Rhea" id="RHEA:11828"/>
        <dbReference type="Rhea" id="RHEA-COMP:10464"/>
        <dbReference type="Rhea" id="RHEA-COMP:17353"/>
        <dbReference type="ChEBI" id="CHEBI:15377"/>
        <dbReference type="ChEBI" id="CHEBI:15378"/>
        <dbReference type="ChEBI" id="CHEBI:83064"/>
        <dbReference type="ChEBI" id="CHEBI:173113"/>
        <dbReference type="EC" id="3.1.4.58"/>
    </reaction>
</comment>
<accession>A0A2H0U0Z9</accession>
<name>A0A2H0U0Z9_9BACT</name>
<dbReference type="InterPro" id="IPR009097">
    <property type="entry name" value="Cyclic_Pdiesterase"/>
</dbReference>
<dbReference type="Gene3D" id="3.90.1140.10">
    <property type="entry name" value="Cyclic phosphodiesterase"/>
    <property type="match status" value="1"/>
</dbReference>
<dbReference type="InterPro" id="IPR014051">
    <property type="entry name" value="Phosphoesterase_HXTX"/>
</dbReference>
<dbReference type="HAMAP" id="MF_01940">
    <property type="entry name" value="RNA_CPDase"/>
    <property type="match status" value="1"/>
</dbReference>
<feature type="domain" description="Phosphoesterase HXTX" evidence="3">
    <location>
        <begin position="13"/>
        <end position="93"/>
    </location>
</feature>
<evidence type="ECO:0000256" key="2">
    <source>
        <dbReference type="HAMAP-Rule" id="MF_01940"/>
    </source>
</evidence>
<feature type="active site" description="Proton acceptor" evidence="2">
    <location>
        <position position="132"/>
    </location>
</feature>
<dbReference type="SUPFAM" id="SSF55144">
    <property type="entry name" value="LigT-like"/>
    <property type="match status" value="1"/>
</dbReference>
<dbReference type="Proteomes" id="UP000230852">
    <property type="component" value="Unassembled WGS sequence"/>
</dbReference>
<protein>
    <recommendedName>
        <fullName evidence="2">RNA 2',3'-cyclic phosphodiesterase</fullName>
        <shortName evidence="2">RNA 2',3'-CPDase</shortName>
        <ecNumber evidence="2">3.1.4.58</ecNumber>
    </recommendedName>
</protein>
<organism evidence="4 5">
    <name type="scientific">Candidatus Magasanikbacteria bacterium CG10_big_fil_rev_8_21_14_0_10_36_16</name>
    <dbReference type="NCBI Taxonomy" id="1974645"/>
    <lineage>
        <taxon>Bacteria</taxon>
        <taxon>Candidatus Magasanikiibacteriota</taxon>
    </lineage>
</organism>
<evidence type="ECO:0000259" key="3">
    <source>
        <dbReference type="Pfam" id="PF02834"/>
    </source>
</evidence>